<dbReference type="PROSITE" id="PS51340">
    <property type="entry name" value="MOSC"/>
    <property type="match status" value="1"/>
</dbReference>
<dbReference type="InterPro" id="IPR005302">
    <property type="entry name" value="MoCF_Sase_C"/>
</dbReference>
<dbReference type="Proteomes" id="UP000717328">
    <property type="component" value="Unassembled WGS sequence"/>
</dbReference>
<accession>A0A9P7FTT6</accession>
<reference evidence="2" key="1">
    <citation type="submission" date="2021-02" db="EMBL/GenBank/DDBJ databases">
        <authorList>
            <person name="Nieuwenhuis M."/>
            <person name="Van De Peppel L.J.J."/>
        </authorList>
    </citation>
    <scope>NUCLEOTIDE SEQUENCE</scope>
    <source>
        <strain evidence="2">D49</strain>
    </source>
</reference>
<dbReference type="GO" id="GO:0030170">
    <property type="term" value="F:pyridoxal phosphate binding"/>
    <property type="evidence" value="ECO:0007669"/>
    <property type="project" value="InterPro"/>
</dbReference>
<dbReference type="GO" id="GO:0003824">
    <property type="term" value="F:catalytic activity"/>
    <property type="evidence" value="ECO:0007669"/>
    <property type="project" value="InterPro"/>
</dbReference>
<feature type="domain" description="MOSC" evidence="1">
    <location>
        <begin position="247"/>
        <end position="419"/>
    </location>
</feature>
<dbReference type="Pfam" id="PF03476">
    <property type="entry name" value="MOSC_N"/>
    <property type="match status" value="1"/>
</dbReference>
<dbReference type="GO" id="GO:0030151">
    <property type="term" value="F:molybdenum ion binding"/>
    <property type="evidence" value="ECO:0007669"/>
    <property type="project" value="InterPro"/>
</dbReference>
<name>A0A9P7FTT6_9AGAR</name>
<proteinExistence type="predicted"/>
<evidence type="ECO:0000313" key="3">
    <source>
        <dbReference type="Proteomes" id="UP000717328"/>
    </source>
</evidence>
<dbReference type="SUPFAM" id="SSF141673">
    <property type="entry name" value="MOSC N-terminal domain-like"/>
    <property type="match status" value="1"/>
</dbReference>
<dbReference type="AlphaFoldDB" id="A0A9P7FTT6"/>
<keyword evidence="3" id="KW-1185">Reference proteome</keyword>
<gene>
    <name evidence="2" type="ORF">H0H81_002219</name>
</gene>
<protein>
    <recommendedName>
        <fullName evidence="1">MOSC domain-containing protein</fullName>
    </recommendedName>
</protein>
<evidence type="ECO:0000259" key="1">
    <source>
        <dbReference type="PROSITE" id="PS51340"/>
    </source>
</evidence>
<dbReference type="Pfam" id="PF03473">
    <property type="entry name" value="MOSC"/>
    <property type="match status" value="1"/>
</dbReference>
<dbReference type="InterPro" id="IPR005303">
    <property type="entry name" value="MOCOS_middle"/>
</dbReference>
<comment type="caution">
    <text evidence="2">The sequence shown here is derived from an EMBL/GenBank/DDBJ whole genome shotgun (WGS) entry which is preliminary data.</text>
</comment>
<organism evidence="2 3">
    <name type="scientific">Sphagnurus paluster</name>
    <dbReference type="NCBI Taxonomy" id="117069"/>
    <lineage>
        <taxon>Eukaryota</taxon>
        <taxon>Fungi</taxon>
        <taxon>Dikarya</taxon>
        <taxon>Basidiomycota</taxon>
        <taxon>Agaricomycotina</taxon>
        <taxon>Agaricomycetes</taxon>
        <taxon>Agaricomycetidae</taxon>
        <taxon>Agaricales</taxon>
        <taxon>Tricholomatineae</taxon>
        <taxon>Lyophyllaceae</taxon>
        <taxon>Sphagnurus</taxon>
    </lineage>
</organism>
<sequence>MSSTFPGSFIDALRLPTRLTLPITWPTKQSSDIPNPWLTPSSGVTLAAVAGATAVIVFSLRLYAARPRSHENSLSAKSKNKSKSKTMPHVMEKPVDGSVRVAELLIHPIKSCRGVSVQRVKYTPQGLENDRKWCIIDAATRAVITAREFPRMVLIAPRIEPDPASPHGGALVVAFPPDAPAGCTEFRVPLQPDAQTLSQWEIIDGIGLFHHTLDGYIGQLLSPSPSPSPDTPTPPPTASSILSTYFTKPVHLVYKGPRARAVDATHAFPSLAATSVFQDMYPLLVLSKESMHAVEEEVRARVGQQGVGEAWREARVELRRFRPNVVFEGAGPFAEDAWEEVALGSPGAPGVTLVSKCARCLLPNVSPDTGERDKAVPYKVIMKFRTGLDPAEMMKPCVGCNGVPAASGEVSVGDVVYVKKMIG</sequence>
<dbReference type="PANTHER" id="PTHR14237">
    <property type="entry name" value="MOLYBDOPTERIN COFACTOR SULFURASE MOSC"/>
    <property type="match status" value="1"/>
</dbReference>
<dbReference type="EMBL" id="JABCKI010005787">
    <property type="protein sequence ID" value="KAG5638018.1"/>
    <property type="molecule type" value="Genomic_DNA"/>
</dbReference>
<dbReference type="InterPro" id="IPR011037">
    <property type="entry name" value="Pyrv_Knase-like_insert_dom_sf"/>
</dbReference>
<evidence type="ECO:0000313" key="2">
    <source>
        <dbReference type="EMBL" id="KAG5638018.1"/>
    </source>
</evidence>
<dbReference type="SUPFAM" id="SSF50800">
    <property type="entry name" value="PK beta-barrel domain-like"/>
    <property type="match status" value="1"/>
</dbReference>
<dbReference type="OrthoDB" id="17255at2759"/>
<dbReference type="PANTHER" id="PTHR14237:SF19">
    <property type="entry name" value="MITOCHONDRIAL AMIDOXIME REDUCING COMPONENT 1"/>
    <property type="match status" value="1"/>
</dbReference>
<reference evidence="2" key="2">
    <citation type="submission" date="2021-10" db="EMBL/GenBank/DDBJ databases">
        <title>Phylogenomics reveals ancestral predisposition of the termite-cultivated fungus Termitomyces towards a domesticated lifestyle.</title>
        <authorList>
            <person name="Auxier B."/>
            <person name="Grum-Grzhimaylo A."/>
            <person name="Cardenas M.E."/>
            <person name="Lodge J.D."/>
            <person name="Laessoe T."/>
            <person name="Pedersen O."/>
            <person name="Smith M.E."/>
            <person name="Kuyper T.W."/>
            <person name="Franco-Molano E.A."/>
            <person name="Baroni T.J."/>
            <person name="Aanen D.K."/>
        </authorList>
    </citation>
    <scope>NUCLEOTIDE SEQUENCE</scope>
    <source>
        <strain evidence="2">D49</strain>
    </source>
</reference>